<name>A0A5J4WC67_9EUKA</name>
<dbReference type="Gene3D" id="3.20.20.370">
    <property type="entry name" value="Glycoside hydrolase/deacetylase"/>
    <property type="match status" value="1"/>
</dbReference>
<dbReference type="InterPro" id="IPR035979">
    <property type="entry name" value="RBD_domain_sf"/>
</dbReference>
<protein>
    <submittedName>
        <fullName evidence="1">Uncharacterized protein</fullName>
    </submittedName>
</protein>
<organism evidence="1 2">
    <name type="scientific">Streblomastix strix</name>
    <dbReference type="NCBI Taxonomy" id="222440"/>
    <lineage>
        <taxon>Eukaryota</taxon>
        <taxon>Metamonada</taxon>
        <taxon>Preaxostyla</taxon>
        <taxon>Oxymonadida</taxon>
        <taxon>Streblomastigidae</taxon>
        <taxon>Streblomastix</taxon>
    </lineage>
</organism>
<proteinExistence type="predicted"/>
<evidence type="ECO:0000313" key="1">
    <source>
        <dbReference type="EMBL" id="KAA6392534.1"/>
    </source>
</evidence>
<dbReference type="EMBL" id="SNRW01002510">
    <property type="protein sequence ID" value="KAA6392534.1"/>
    <property type="molecule type" value="Genomic_DNA"/>
</dbReference>
<accession>A0A5J4WC67</accession>
<dbReference type="AlphaFoldDB" id="A0A5J4WC67"/>
<dbReference type="GO" id="GO:0003676">
    <property type="term" value="F:nucleic acid binding"/>
    <property type="evidence" value="ECO:0007669"/>
    <property type="project" value="InterPro"/>
</dbReference>
<gene>
    <name evidence="1" type="ORF">EZS28_011941</name>
</gene>
<comment type="caution">
    <text evidence="1">The sequence shown here is derived from an EMBL/GenBank/DDBJ whole genome shotgun (WGS) entry which is preliminary data.</text>
</comment>
<dbReference type="Proteomes" id="UP000324800">
    <property type="component" value="Unassembled WGS sequence"/>
</dbReference>
<evidence type="ECO:0000313" key="2">
    <source>
        <dbReference type="Proteomes" id="UP000324800"/>
    </source>
</evidence>
<sequence length="289" mass="33814">MSKGSEINLYTESTNREEVEESEGEVDQFIFKANGIQSKGFGYVYFKNSDDMNKVFKQNGYRVIRSIEYPDEGDHETVFVEYTKRTDAEQAKLKLEELAKLYQKPWRVMWVDASLLNCSVFITFNKHDANQEKSNGTFNENKIAEEFKQRFRKVRRVTLKIDNNGRYIDNGIVYFENNFSGEQAAILSCGKYYPNEILVGKVKVKVERRSDDLNENSSKSKERANKFRGTKHLELLSIFEQEQDRLREQKGDINPLNQFFISNSSPLKMNAQRFQPVQSSPQWIQNDQE</sequence>
<reference evidence="1 2" key="1">
    <citation type="submission" date="2019-03" db="EMBL/GenBank/DDBJ databases">
        <title>Single cell metagenomics reveals metabolic interactions within the superorganism composed of flagellate Streblomastix strix and complex community of Bacteroidetes bacteria on its surface.</title>
        <authorList>
            <person name="Treitli S.C."/>
            <person name="Kolisko M."/>
            <person name="Husnik F."/>
            <person name="Keeling P."/>
            <person name="Hampl V."/>
        </authorList>
    </citation>
    <scope>NUCLEOTIDE SEQUENCE [LARGE SCALE GENOMIC DNA]</scope>
    <source>
        <strain evidence="1">ST1C</strain>
    </source>
</reference>
<dbReference type="SUPFAM" id="SSF54928">
    <property type="entry name" value="RNA-binding domain, RBD"/>
    <property type="match status" value="1"/>
</dbReference>